<dbReference type="GO" id="GO:0009288">
    <property type="term" value="C:bacterial-type flagellum"/>
    <property type="evidence" value="ECO:0007669"/>
    <property type="project" value="InterPro"/>
</dbReference>
<reference evidence="5 6" key="1">
    <citation type="submission" date="2016-11" db="EMBL/GenBank/DDBJ databases">
        <authorList>
            <person name="Jaros S."/>
            <person name="Januszkiewicz K."/>
            <person name="Wedrychowicz H."/>
        </authorList>
    </citation>
    <scope>NUCLEOTIDE SEQUENCE [LARGE SCALE GENOMIC DNA]</scope>
    <source>
        <strain evidence="5 6">DSM 16917</strain>
    </source>
</reference>
<evidence type="ECO:0000256" key="1">
    <source>
        <dbReference type="ARBA" id="ARBA00004515"/>
    </source>
</evidence>
<dbReference type="PANTHER" id="PTHR30534:SF0">
    <property type="entry name" value="FLAGELLAR MOTOR SWITCH PROTEIN FLIG"/>
    <property type="match status" value="1"/>
</dbReference>
<dbReference type="InterPro" id="IPR011002">
    <property type="entry name" value="FliG_a-hlx"/>
</dbReference>
<dbReference type="EMBL" id="FQXG01000003">
    <property type="protein sequence ID" value="SHH49285.1"/>
    <property type="molecule type" value="Genomic_DNA"/>
</dbReference>
<accession>A0A1M5TEP4</accession>
<evidence type="ECO:0000313" key="6">
    <source>
        <dbReference type="Proteomes" id="UP000184268"/>
    </source>
</evidence>
<keyword evidence="5" id="KW-0969">Cilium</keyword>
<dbReference type="PANTHER" id="PTHR30534">
    <property type="entry name" value="FLAGELLAR MOTOR SWITCH PROTEIN FLIG"/>
    <property type="match status" value="1"/>
</dbReference>
<evidence type="ECO:0000256" key="2">
    <source>
        <dbReference type="ARBA" id="ARBA00025598"/>
    </source>
</evidence>
<dbReference type="RefSeq" id="WP_067663293.1">
    <property type="nucleotide sequence ID" value="NZ_FQXG01000003.1"/>
</dbReference>
<dbReference type="AlphaFoldDB" id="A0A1M5TEP4"/>
<feature type="domain" description="Flagellar motor switch protein FliG C-terminal" evidence="3">
    <location>
        <begin position="217"/>
        <end position="323"/>
    </location>
</feature>
<sequence length="324" mass="36154">MSQSKTLMKSMTGPDKAELLMRLLGAKNCEKTIGRLPQLQLEHLLDRLNTAPRAIPDRQAIWVLHEFAQLATRQVEPEDAEMDPNLNTQLEQVLMESNPSFEKKLFGFTKLEDLGADRVYTLIKNENSQVLVIILSRVSKVMANEVLALMPPKQRCEVMISMGRSPSVPVERVEQVNQFIESQIDHLKTLKSYDGASEVAELLETLPEESMDTEIEAIAAADPDLAELVRSKILKFSDVMALPENNVRVVIDGLNAMTVGIALVNVSEEVKAKVLGVMTEGNRLIAQAELMSKKRRREADITAAQSEILKAAKRKEAEGRVDLR</sequence>
<dbReference type="STRING" id="299255.SAMN02745129_2116"/>
<dbReference type="InterPro" id="IPR032779">
    <property type="entry name" value="FliG_M"/>
</dbReference>
<dbReference type="Gene3D" id="1.10.220.30">
    <property type="match status" value="2"/>
</dbReference>
<feature type="domain" description="Flagellar motor switch protein FliG middle" evidence="4">
    <location>
        <begin position="118"/>
        <end position="188"/>
    </location>
</feature>
<gene>
    <name evidence="5" type="ORF">SAMN02745129_2116</name>
</gene>
<organism evidence="5 6">
    <name type="scientific">Ferrimonas marina</name>
    <dbReference type="NCBI Taxonomy" id="299255"/>
    <lineage>
        <taxon>Bacteria</taxon>
        <taxon>Pseudomonadati</taxon>
        <taxon>Pseudomonadota</taxon>
        <taxon>Gammaproteobacteria</taxon>
        <taxon>Alteromonadales</taxon>
        <taxon>Ferrimonadaceae</taxon>
        <taxon>Ferrimonas</taxon>
    </lineage>
</organism>
<dbReference type="PRINTS" id="PR00954">
    <property type="entry name" value="FLGMOTORFLIG"/>
</dbReference>
<dbReference type="Pfam" id="PF14841">
    <property type="entry name" value="FliG_M"/>
    <property type="match status" value="1"/>
</dbReference>
<dbReference type="Proteomes" id="UP000184268">
    <property type="component" value="Unassembled WGS sequence"/>
</dbReference>
<evidence type="ECO:0000259" key="3">
    <source>
        <dbReference type="Pfam" id="PF01706"/>
    </source>
</evidence>
<dbReference type="GO" id="GO:0006935">
    <property type="term" value="P:chemotaxis"/>
    <property type="evidence" value="ECO:0007669"/>
    <property type="project" value="InterPro"/>
</dbReference>
<name>A0A1M5TEP4_9GAMM</name>
<evidence type="ECO:0000259" key="4">
    <source>
        <dbReference type="Pfam" id="PF14841"/>
    </source>
</evidence>
<dbReference type="GO" id="GO:0003774">
    <property type="term" value="F:cytoskeletal motor activity"/>
    <property type="evidence" value="ECO:0007669"/>
    <property type="project" value="InterPro"/>
</dbReference>
<dbReference type="SUPFAM" id="SSF48029">
    <property type="entry name" value="FliG"/>
    <property type="match status" value="1"/>
</dbReference>
<dbReference type="GO" id="GO:0071973">
    <property type="term" value="P:bacterial-type flagellum-dependent cell motility"/>
    <property type="evidence" value="ECO:0007669"/>
    <property type="project" value="InterPro"/>
</dbReference>
<comment type="function">
    <text evidence="2">FliG is one of three proteins (FliG, FliN, FliM) that forms the rotor-mounted switch complex (C ring), located at the base of the basal body. This complex interacts with the CheY and CheZ chemotaxis proteins, in addition to contacting components of the motor that determine the direction of flagellar rotation.</text>
</comment>
<keyword evidence="6" id="KW-1185">Reference proteome</keyword>
<comment type="subcellular location">
    <subcellularLocation>
        <location evidence="1">Cell inner membrane</location>
        <topology evidence="1">Peripheral membrane protein</topology>
        <orientation evidence="1">Cytoplasmic side</orientation>
    </subcellularLocation>
</comment>
<keyword evidence="5" id="KW-0282">Flagellum</keyword>
<dbReference type="InterPro" id="IPR023087">
    <property type="entry name" value="Flg_Motor_Flig_C"/>
</dbReference>
<dbReference type="GO" id="GO:0005886">
    <property type="term" value="C:plasma membrane"/>
    <property type="evidence" value="ECO:0007669"/>
    <property type="project" value="UniProtKB-SubCell"/>
</dbReference>
<protein>
    <submittedName>
        <fullName evidence="5">Flagellar motor switch protein FliG</fullName>
    </submittedName>
</protein>
<dbReference type="InterPro" id="IPR000090">
    <property type="entry name" value="Flg_Motor_Flig"/>
</dbReference>
<proteinExistence type="predicted"/>
<dbReference type="OrthoDB" id="9780302at2"/>
<dbReference type="Pfam" id="PF01706">
    <property type="entry name" value="FliG_C"/>
    <property type="match status" value="1"/>
</dbReference>
<keyword evidence="5" id="KW-0966">Cell projection</keyword>
<evidence type="ECO:0000313" key="5">
    <source>
        <dbReference type="EMBL" id="SHH49285.1"/>
    </source>
</evidence>